<dbReference type="PANTHER" id="PTHR34654:SF1">
    <property type="entry name" value="RNA-BINDING PROTEIN KHPA"/>
    <property type="match status" value="1"/>
</dbReference>
<dbReference type="HOGENOM" id="CLU_132074_3_0_11"/>
<dbReference type="RefSeq" id="WP_013138879.1">
    <property type="nucleotide sequence ID" value="NC_014168.1"/>
</dbReference>
<dbReference type="Pfam" id="PF13083">
    <property type="entry name" value="KH_KhpA-B"/>
    <property type="match status" value="1"/>
</dbReference>
<comment type="similarity">
    <text evidence="3">Belongs to the KhpA RNA-binding protein family.</text>
</comment>
<dbReference type="eggNOG" id="COG1837">
    <property type="taxonomic scope" value="Bacteria"/>
</dbReference>
<reference evidence="4 5" key="1">
    <citation type="journal article" date="2010" name="Stand. Genomic Sci.">
        <title>Complete genome sequence of Segniliparus rotundus type strain (CDC 1076).</title>
        <authorList>
            <person name="Sikorski J."/>
            <person name="Lapidus A."/>
            <person name="Copeland A."/>
            <person name="Misra M."/>
            <person name="Glavina Del Rio T."/>
            <person name="Nolan M."/>
            <person name="Lucas S."/>
            <person name="Chen F."/>
            <person name="Tice H."/>
            <person name="Cheng J.F."/>
            <person name="Jando M."/>
            <person name="Schneider S."/>
            <person name="Bruce D."/>
            <person name="Goodwin L."/>
            <person name="Pitluck S."/>
            <person name="Liolios K."/>
            <person name="Mikhailova N."/>
            <person name="Pati A."/>
            <person name="Ivanova N."/>
            <person name="Mavromatis K."/>
            <person name="Chen A."/>
            <person name="Palaniappan K."/>
            <person name="Chertkov O."/>
            <person name="Land M."/>
            <person name="Hauser L."/>
            <person name="Chang Y.J."/>
            <person name="Jeffries C.D."/>
            <person name="Brettin T."/>
            <person name="Detter J.C."/>
            <person name="Han C."/>
            <person name="Rohde M."/>
            <person name="Goker M."/>
            <person name="Bristow J."/>
            <person name="Eisen J.A."/>
            <person name="Markowitz V."/>
            <person name="Hugenholtz P."/>
            <person name="Kyrpides N.C."/>
            <person name="Klenk H.P."/>
        </authorList>
    </citation>
    <scope>NUCLEOTIDE SEQUENCE [LARGE SCALE GENOMIC DNA]</scope>
    <source>
        <strain evidence="5">ATCC BAA-972 / CDC 1076 / CIP 108378 / DSM 44985 / JCM 13578</strain>
    </source>
</reference>
<dbReference type="KEGG" id="srt:Srot_1970"/>
<dbReference type="GO" id="GO:0003723">
    <property type="term" value="F:RNA binding"/>
    <property type="evidence" value="ECO:0007669"/>
    <property type="project" value="UniProtKB-UniRule"/>
</dbReference>
<dbReference type="EMBL" id="CP001958">
    <property type="protein sequence ID" value="ADG98427.1"/>
    <property type="molecule type" value="Genomic_DNA"/>
</dbReference>
<evidence type="ECO:0000313" key="4">
    <source>
        <dbReference type="EMBL" id="ADG98427.1"/>
    </source>
</evidence>
<dbReference type="SUPFAM" id="SSF54814">
    <property type="entry name" value="Prokaryotic type KH domain (KH-domain type II)"/>
    <property type="match status" value="1"/>
</dbReference>
<protein>
    <recommendedName>
        <fullName evidence="3">RNA-binding protein KhpA</fullName>
    </recommendedName>
    <alternativeName>
        <fullName evidence="3">KH-domain protein A</fullName>
    </alternativeName>
</protein>
<accession>D6Z8Z7</accession>
<keyword evidence="1 3" id="KW-0963">Cytoplasm</keyword>
<sequence>MTDTLVEATEHLIRGIVANPDDVSVRLVAGRRGRVLEVHVHPEDLGKAIGRGGRTASALRTVVNSIGGRGVRVDFVDLDR</sequence>
<proteinExistence type="inferred from homology"/>
<evidence type="ECO:0000313" key="5">
    <source>
        <dbReference type="Proteomes" id="UP000002247"/>
    </source>
</evidence>
<gene>
    <name evidence="3" type="primary">khpA</name>
    <name evidence="4" type="ordered locus">Srot_1970</name>
</gene>
<keyword evidence="5" id="KW-1185">Reference proteome</keyword>
<dbReference type="Proteomes" id="UP000002247">
    <property type="component" value="Chromosome"/>
</dbReference>
<dbReference type="Gene3D" id="3.30.300.20">
    <property type="match status" value="1"/>
</dbReference>
<dbReference type="InterPro" id="IPR009019">
    <property type="entry name" value="KH_sf_prok-type"/>
</dbReference>
<dbReference type="GO" id="GO:0005737">
    <property type="term" value="C:cytoplasm"/>
    <property type="evidence" value="ECO:0007669"/>
    <property type="project" value="UniProtKB-SubCell"/>
</dbReference>
<evidence type="ECO:0000256" key="2">
    <source>
        <dbReference type="ARBA" id="ARBA00022884"/>
    </source>
</evidence>
<organism evidence="4 5">
    <name type="scientific">Segniliparus rotundus (strain ATCC BAA-972 / CDC 1076 / CIP 108378 / DSM 44985 / JCM 13578)</name>
    <dbReference type="NCBI Taxonomy" id="640132"/>
    <lineage>
        <taxon>Bacteria</taxon>
        <taxon>Bacillati</taxon>
        <taxon>Actinomycetota</taxon>
        <taxon>Actinomycetes</taxon>
        <taxon>Mycobacteriales</taxon>
        <taxon>Segniliparaceae</taxon>
        <taxon>Segniliparus</taxon>
    </lineage>
</organism>
<dbReference type="HAMAP" id="MF_00088">
    <property type="entry name" value="KhpA"/>
    <property type="match status" value="1"/>
</dbReference>
<keyword evidence="2 3" id="KW-0694">RNA-binding</keyword>
<name>D6Z8Z7_SEGRD</name>
<comment type="subcellular location">
    <subcellularLocation>
        <location evidence="3">Cytoplasm</location>
    </subcellularLocation>
</comment>
<dbReference type="InterPro" id="IPR020627">
    <property type="entry name" value="KhpA"/>
</dbReference>
<comment type="function">
    <text evidence="3">A probable RNA-binding protein.</text>
</comment>
<dbReference type="NCBIfam" id="NF002761">
    <property type="entry name" value="PRK02821.1"/>
    <property type="match status" value="1"/>
</dbReference>
<dbReference type="CDD" id="cd22533">
    <property type="entry name" value="KH-II_YlqC-like"/>
    <property type="match status" value="1"/>
</dbReference>
<dbReference type="PANTHER" id="PTHR34654">
    <property type="entry name" value="UPF0109 PROTEIN SCO5592"/>
    <property type="match status" value="1"/>
</dbReference>
<dbReference type="STRING" id="640132.Srot_1970"/>
<evidence type="ECO:0000256" key="1">
    <source>
        <dbReference type="ARBA" id="ARBA00022490"/>
    </source>
</evidence>
<evidence type="ECO:0000256" key="3">
    <source>
        <dbReference type="HAMAP-Rule" id="MF_00088"/>
    </source>
</evidence>
<dbReference type="AlphaFoldDB" id="D6Z8Z7"/>
<dbReference type="OrthoDB" id="9812389at2"/>
<dbReference type="InterPro" id="IPR015946">
    <property type="entry name" value="KH_dom-like_a/b"/>
</dbReference>